<dbReference type="EMBL" id="VSSQ01121215">
    <property type="protein sequence ID" value="MPN53751.1"/>
    <property type="molecule type" value="Genomic_DNA"/>
</dbReference>
<accession>A0A645IQX2</accession>
<gene>
    <name evidence="1" type="ORF">SDC9_201417</name>
</gene>
<reference evidence="1" key="1">
    <citation type="submission" date="2019-08" db="EMBL/GenBank/DDBJ databases">
        <authorList>
            <person name="Kucharzyk K."/>
            <person name="Murdoch R.W."/>
            <person name="Higgins S."/>
            <person name="Loffler F."/>
        </authorList>
    </citation>
    <scope>NUCLEOTIDE SEQUENCE</scope>
</reference>
<evidence type="ECO:0000313" key="1">
    <source>
        <dbReference type="EMBL" id="MPN53751.1"/>
    </source>
</evidence>
<comment type="caution">
    <text evidence="1">The sequence shown here is derived from an EMBL/GenBank/DDBJ whole genome shotgun (WGS) entry which is preliminary data.</text>
</comment>
<proteinExistence type="predicted"/>
<organism evidence="1">
    <name type="scientific">bioreactor metagenome</name>
    <dbReference type="NCBI Taxonomy" id="1076179"/>
    <lineage>
        <taxon>unclassified sequences</taxon>
        <taxon>metagenomes</taxon>
        <taxon>ecological metagenomes</taxon>
    </lineage>
</organism>
<sequence length="107" mass="12192">MGFKSLFVKRQTVRFQRLPQRLGKFIQFMAFVDADPVEVPKMTGSPDQNFKGRAGRCLPHGGRRSGGVFRLADEYTSQMQIFGSCEVTPALPTEVFYDARQHVHDRL</sequence>
<protein>
    <submittedName>
        <fullName evidence="1">Uncharacterized protein</fullName>
    </submittedName>
</protein>
<dbReference type="AlphaFoldDB" id="A0A645IQX2"/>
<name>A0A645IQX2_9ZZZZ</name>